<dbReference type="GO" id="GO:0019323">
    <property type="term" value="P:pentose catabolic process"/>
    <property type="evidence" value="ECO:0007669"/>
    <property type="project" value="UniProtKB-UniRule"/>
</dbReference>
<keyword evidence="13" id="KW-0170">Cobalt</keyword>
<keyword evidence="8 10" id="KW-0479">Metal-binding</keyword>
<evidence type="ECO:0000256" key="3">
    <source>
        <dbReference type="ARBA" id="ARBA00001941"/>
    </source>
</evidence>
<comment type="function">
    <text evidence="10">Catalyzes the reversible epimerization of D-ribulose 5-phosphate to D-xylulose 5-phosphate.</text>
</comment>
<keyword evidence="13" id="KW-0464">Manganese</keyword>
<evidence type="ECO:0000313" key="15">
    <source>
        <dbReference type="EMBL" id="HIR39356.1"/>
    </source>
</evidence>
<evidence type="ECO:0000256" key="2">
    <source>
        <dbReference type="ARBA" id="ARBA00001936"/>
    </source>
</evidence>
<comment type="pathway">
    <text evidence="10">Carbohydrate degradation.</text>
</comment>
<dbReference type="InterPro" id="IPR013785">
    <property type="entry name" value="Aldolase_TIM"/>
</dbReference>
<dbReference type="NCBIfam" id="NF004076">
    <property type="entry name" value="PRK05581.1-4"/>
    <property type="match status" value="1"/>
</dbReference>
<feature type="binding site" evidence="10 14">
    <location>
        <position position="8"/>
    </location>
    <ligand>
        <name>substrate</name>
    </ligand>
</feature>
<dbReference type="PROSITE" id="PS01086">
    <property type="entry name" value="RIBUL_P_3_EPIMER_2"/>
    <property type="match status" value="1"/>
</dbReference>
<keyword evidence="10 11" id="KW-0119">Carbohydrate metabolism</keyword>
<comment type="cofactor">
    <cofactor evidence="5">
        <name>Fe(2+)</name>
        <dbReference type="ChEBI" id="CHEBI:29033"/>
    </cofactor>
</comment>
<comment type="cofactor">
    <cofactor evidence="3">
        <name>Co(2+)</name>
        <dbReference type="ChEBI" id="CHEBI:48828"/>
    </cofactor>
</comment>
<dbReference type="FunFam" id="3.20.20.70:FF:000004">
    <property type="entry name" value="Ribulose-phosphate 3-epimerase"/>
    <property type="match status" value="1"/>
</dbReference>
<dbReference type="GO" id="GO:0004750">
    <property type="term" value="F:D-ribulose-phosphate 3-epimerase activity"/>
    <property type="evidence" value="ECO:0007669"/>
    <property type="project" value="UniProtKB-UniRule"/>
</dbReference>
<feature type="binding site" evidence="10 13">
    <location>
        <position position="66"/>
    </location>
    <ligand>
        <name>a divalent metal cation</name>
        <dbReference type="ChEBI" id="CHEBI:60240"/>
    </ligand>
</feature>
<dbReference type="EMBL" id="DVHB01000058">
    <property type="protein sequence ID" value="HIR39356.1"/>
    <property type="molecule type" value="Genomic_DNA"/>
</dbReference>
<gene>
    <name evidence="10 15" type="primary">rpe</name>
    <name evidence="15" type="ORF">IAB90_03135</name>
</gene>
<feature type="binding site" evidence="10 13">
    <location>
        <position position="181"/>
    </location>
    <ligand>
        <name>a divalent metal cation</name>
        <dbReference type="ChEBI" id="CHEBI:60240"/>
    </ligand>
</feature>
<accession>A0A9D1AHP4</accession>
<dbReference type="Gene3D" id="3.20.20.70">
    <property type="entry name" value="Aldolase class I"/>
    <property type="match status" value="1"/>
</dbReference>
<feature type="binding site" evidence="10">
    <location>
        <begin position="181"/>
        <end position="183"/>
    </location>
    <ligand>
        <name>substrate</name>
    </ligand>
</feature>
<evidence type="ECO:0000313" key="16">
    <source>
        <dbReference type="Proteomes" id="UP000824179"/>
    </source>
</evidence>
<comment type="cofactor">
    <cofactor evidence="2">
        <name>Mn(2+)</name>
        <dbReference type="ChEBI" id="CHEBI:29035"/>
    </cofactor>
</comment>
<dbReference type="GO" id="GO:0005737">
    <property type="term" value="C:cytoplasm"/>
    <property type="evidence" value="ECO:0007669"/>
    <property type="project" value="UniProtKB-ARBA"/>
</dbReference>
<reference evidence="15" key="2">
    <citation type="journal article" date="2021" name="PeerJ">
        <title>Extensive microbial diversity within the chicken gut microbiome revealed by metagenomics and culture.</title>
        <authorList>
            <person name="Gilroy R."/>
            <person name="Ravi A."/>
            <person name="Getino M."/>
            <person name="Pursley I."/>
            <person name="Horton D.L."/>
            <person name="Alikhan N.F."/>
            <person name="Baker D."/>
            <person name="Gharbi K."/>
            <person name="Hall N."/>
            <person name="Watson M."/>
            <person name="Adriaenssens E.M."/>
            <person name="Foster-Nyarko E."/>
            <person name="Jarju S."/>
            <person name="Secka A."/>
            <person name="Antonio M."/>
            <person name="Oren A."/>
            <person name="Chaudhuri R.R."/>
            <person name="La Ragione R."/>
            <person name="Hildebrand F."/>
            <person name="Pallen M.J."/>
        </authorList>
    </citation>
    <scope>NUCLEOTIDE SEQUENCE</scope>
    <source>
        <strain evidence="15">ChiW25-3613</strain>
    </source>
</reference>
<reference evidence="15" key="1">
    <citation type="submission" date="2020-10" db="EMBL/GenBank/DDBJ databases">
        <authorList>
            <person name="Gilroy R."/>
        </authorList>
    </citation>
    <scope>NUCLEOTIDE SEQUENCE</scope>
    <source>
        <strain evidence="15">ChiW25-3613</strain>
    </source>
</reference>
<dbReference type="CDD" id="cd00429">
    <property type="entry name" value="RPE"/>
    <property type="match status" value="1"/>
</dbReference>
<dbReference type="PANTHER" id="PTHR11749">
    <property type="entry name" value="RIBULOSE-5-PHOSPHATE-3-EPIMERASE"/>
    <property type="match status" value="1"/>
</dbReference>
<dbReference type="HAMAP" id="MF_02227">
    <property type="entry name" value="RPE"/>
    <property type="match status" value="1"/>
</dbReference>
<dbReference type="PIRSF" id="PIRSF001461">
    <property type="entry name" value="RPE"/>
    <property type="match status" value="1"/>
</dbReference>
<dbReference type="AlphaFoldDB" id="A0A9D1AHP4"/>
<feature type="binding site" evidence="10 14">
    <location>
        <begin position="203"/>
        <end position="204"/>
    </location>
    <ligand>
        <name>substrate</name>
    </ligand>
</feature>
<dbReference type="InterPro" id="IPR011060">
    <property type="entry name" value="RibuloseP-bd_barrel"/>
</dbReference>
<evidence type="ECO:0000256" key="8">
    <source>
        <dbReference type="ARBA" id="ARBA00022723"/>
    </source>
</evidence>
<name>A0A9D1AHP4_9FIRM</name>
<evidence type="ECO:0000256" key="4">
    <source>
        <dbReference type="ARBA" id="ARBA00001947"/>
    </source>
</evidence>
<dbReference type="InterPro" id="IPR026019">
    <property type="entry name" value="Ribul_P_3_epim"/>
</dbReference>
<dbReference type="SUPFAM" id="SSF51366">
    <property type="entry name" value="Ribulose-phoshate binding barrel"/>
    <property type="match status" value="1"/>
</dbReference>
<comment type="cofactor">
    <cofactor evidence="4">
        <name>Zn(2+)</name>
        <dbReference type="ChEBI" id="CHEBI:29105"/>
    </cofactor>
</comment>
<evidence type="ECO:0000256" key="14">
    <source>
        <dbReference type="PIRSR" id="PIRSR001461-3"/>
    </source>
</evidence>
<dbReference type="NCBIfam" id="TIGR01163">
    <property type="entry name" value="rpe"/>
    <property type="match status" value="1"/>
</dbReference>
<protein>
    <recommendedName>
        <fullName evidence="7 10">Ribulose-phosphate 3-epimerase</fullName>
        <ecNumber evidence="7 10">5.1.3.1</ecNumber>
    </recommendedName>
</protein>
<comment type="similarity">
    <text evidence="6 10 11">Belongs to the ribulose-phosphate 3-epimerase family.</text>
</comment>
<organism evidence="15 16">
    <name type="scientific">Candidatus Coproplasma stercoripullorum</name>
    <dbReference type="NCBI Taxonomy" id="2840751"/>
    <lineage>
        <taxon>Bacteria</taxon>
        <taxon>Bacillati</taxon>
        <taxon>Bacillota</taxon>
        <taxon>Clostridia</taxon>
        <taxon>Eubacteriales</taxon>
        <taxon>Candidatus Coproplasma</taxon>
    </lineage>
</organism>
<proteinExistence type="inferred from homology"/>
<comment type="cofactor">
    <cofactor evidence="10 13">
        <name>a divalent metal cation</name>
        <dbReference type="ChEBI" id="CHEBI:60240"/>
    </cofactor>
    <text evidence="10 13">Binds 1 divalent metal cation per subunit.</text>
</comment>
<evidence type="ECO:0000256" key="5">
    <source>
        <dbReference type="ARBA" id="ARBA00001954"/>
    </source>
</evidence>
<dbReference type="Pfam" id="PF00834">
    <property type="entry name" value="Ribul_P_3_epim"/>
    <property type="match status" value="1"/>
</dbReference>
<sequence length="222" mass="23790">MQIKIAPSILSADFSRMGEAVGLCERSGADLIHCDVMDGSFVGPITFGGQMVKNIRPVTKLPLDVHLMIEHPKTQIKFFAEAGADIITVHYEACAKISESYLKETLELIKSYGVKCGAVVNPDVPVQNIFPVFGLCDMVLIMSVFPGYGGQKFIEGSLEKIRSAREYAKTIGKPELDIEVDGGINAKTAPLVIDAGANVLVAGSALFSAPDFAAATRELRGQ</sequence>
<dbReference type="EC" id="5.1.3.1" evidence="7 10"/>
<feature type="binding site" evidence="10 13">
    <location>
        <position position="35"/>
    </location>
    <ligand>
        <name>a divalent metal cation</name>
        <dbReference type="ChEBI" id="CHEBI:60240"/>
    </ligand>
</feature>
<evidence type="ECO:0000256" key="12">
    <source>
        <dbReference type="PIRSR" id="PIRSR001461-1"/>
    </source>
</evidence>
<comment type="caution">
    <text evidence="15">The sequence shown here is derived from an EMBL/GenBank/DDBJ whole genome shotgun (WGS) entry which is preliminary data.</text>
</comment>
<dbReference type="GO" id="GO:0046872">
    <property type="term" value="F:metal ion binding"/>
    <property type="evidence" value="ECO:0007669"/>
    <property type="project" value="UniProtKB-UniRule"/>
</dbReference>
<evidence type="ECO:0000256" key="6">
    <source>
        <dbReference type="ARBA" id="ARBA00009541"/>
    </source>
</evidence>
<dbReference type="GO" id="GO:0006098">
    <property type="term" value="P:pentose-phosphate shunt"/>
    <property type="evidence" value="ECO:0007669"/>
    <property type="project" value="UniProtKB-UniRule"/>
</dbReference>
<dbReference type="Proteomes" id="UP000824179">
    <property type="component" value="Unassembled WGS sequence"/>
</dbReference>
<evidence type="ECO:0000256" key="10">
    <source>
        <dbReference type="HAMAP-Rule" id="MF_02227"/>
    </source>
</evidence>
<evidence type="ECO:0000256" key="1">
    <source>
        <dbReference type="ARBA" id="ARBA00001782"/>
    </source>
</evidence>
<comment type="catalytic activity">
    <reaction evidence="1 10 11">
        <text>D-ribulose 5-phosphate = D-xylulose 5-phosphate</text>
        <dbReference type="Rhea" id="RHEA:13677"/>
        <dbReference type="ChEBI" id="CHEBI:57737"/>
        <dbReference type="ChEBI" id="CHEBI:58121"/>
        <dbReference type="EC" id="5.1.3.1"/>
    </reaction>
</comment>
<feature type="binding site" evidence="10 14">
    <location>
        <begin position="147"/>
        <end position="150"/>
    </location>
    <ligand>
        <name>substrate</name>
    </ligand>
</feature>
<keyword evidence="9 10" id="KW-0413">Isomerase</keyword>
<dbReference type="InterPro" id="IPR000056">
    <property type="entry name" value="Ribul_P_3_epim-like"/>
</dbReference>
<feature type="binding site" evidence="10 14">
    <location>
        <position position="66"/>
    </location>
    <ligand>
        <name>substrate</name>
    </ligand>
</feature>
<evidence type="ECO:0000256" key="11">
    <source>
        <dbReference type="PIRNR" id="PIRNR001461"/>
    </source>
</evidence>
<evidence type="ECO:0000256" key="7">
    <source>
        <dbReference type="ARBA" id="ARBA00013188"/>
    </source>
</evidence>
<keyword evidence="13" id="KW-0862">Zinc</keyword>
<feature type="binding site" evidence="14">
    <location>
        <position position="183"/>
    </location>
    <ligand>
        <name>substrate</name>
    </ligand>
</feature>
<evidence type="ECO:0000256" key="9">
    <source>
        <dbReference type="ARBA" id="ARBA00023235"/>
    </source>
</evidence>
<feature type="active site" description="Proton acceptor" evidence="10 12">
    <location>
        <position position="35"/>
    </location>
</feature>
<feature type="binding site" evidence="10 13">
    <location>
        <position position="33"/>
    </location>
    <ligand>
        <name>a divalent metal cation</name>
        <dbReference type="ChEBI" id="CHEBI:60240"/>
    </ligand>
</feature>
<feature type="active site" description="Proton donor" evidence="10 12">
    <location>
        <position position="181"/>
    </location>
</feature>
<evidence type="ECO:0000256" key="13">
    <source>
        <dbReference type="PIRSR" id="PIRSR001461-2"/>
    </source>
</evidence>